<dbReference type="EMBL" id="JAEDXU010000003">
    <property type="protein sequence ID" value="MBP1046050.1"/>
    <property type="molecule type" value="Genomic_DNA"/>
</dbReference>
<organism evidence="2 3">
    <name type="scientific">Enterococcus larvae</name>
    <dbReference type="NCBI Taxonomy" id="2794352"/>
    <lineage>
        <taxon>Bacteria</taxon>
        <taxon>Bacillati</taxon>
        <taxon>Bacillota</taxon>
        <taxon>Bacilli</taxon>
        <taxon>Lactobacillales</taxon>
        <taxon>Enterococcaceae</taxon>
        <taxon>Enterococcus</taxon>
    </lineage>
</organism>
<gene>
    <name evidence="2" type="ORF">I6N96_07125</name>
</gene>
<reference evidence="2 3" key="1">
    <citation type="submission" date="2020-12" db="EMBL/GenBank/DDBJ databases">
        <title>Vagococcus allomyrinae sp. nov. and Enterococcus lavae sp. nov., isolated from the larvae of Allomyrina dichotoma.</title>
        <authorList>
            <person name="Lee S.D."/>
        </authorList>
    </citation>
    <scope>NUCLEOTIDE SEQUENCE [LARGE SCALE GENOMIC DNA]</scope>
    <source>
        <strain evidence="2 3">BWM-S5</strain>
    </source>
</reference>
<name>A0ABS4CHF4_9ENTE</name>
<evidence type="ECO:0000256" key="1">
    <source>
        <dbReference type="SAM" id="MobiDB-lite"/>
    </source>
</evidence>
<feature type="region of interest" description="Disordered" evidence="1">
    <location>
        <begin position="105"/>
        <end position="124"/>
    </location>
</feature>
<dbReference type="Pfam" id="PF13125">
    <property type="entry name" value="DUF3958"/>
    <property type="match status" value="1"/>
</dbReference>
<keyword evidence="3" id="KW-1185">Reference proteome</keyword>
<evidence type="ECO:0000313" key="3">
    <source>
        <dbReference type="Proteomes" id="UP000673375"/>
    </source>
</evidence>
<dbReference type="InterPro" id="IPR025014">
    <property type="entry name" value="DUF3958"/>
</dbReference>
<dbReference type="RefSeq" id="WP_209556876.1">
    <property type="nucleotide sequence ID" value="NZ_JAEDXU010000003.1"/>
</dbReference>
<dbReference type="Proteomes" id="UP000673375">
    <property type="component" value="Unassembled WGS sequence"/>
</dbReference>
<feature type="compositionally biased region" description="Polar residues" evidence="1">
    <location>
        <begin position="113"/>
        <end position="124"/>
    </location>
</feature>
<accession>A0ABS4CHF4</accession>
<comment type="caution">
    <text evidence="2">The sequence shown here is derived from an EMBL/GenBank/DDBJ whole genome shotgun (WGS) entry which is preliminary data.</text>
</comment>
<proteinExistence type="predicted"/>
<protein>
    <submittedName>
        <fullName evidence="2">DUF3958 family protein</fullName>
    </submittedName>
</protein>
<evidence type="ECO:0000313" key="2">
    <source>
        <dbReference type="EMBL" id="MBP1046050.1"/>
    </source>
</evidence>
<sequence>MRNEEFEKESQILRDLRITEEQLDDIDKKLRDYTELEDSVNEAYFKEEQFLSLIFDSWHHSDLAPMLNEMDEDQRESKRYSNERLEEYSQQLRQEYEQLVEKEEALQKEKTKLSTSKRNNTDVT</sequence>